<evidence type="ECO:0000259" key="3">
    <source>
        <dbReference type="Pfam" id="PF01262"/>
    </source>
</evidence>
<comment type="pathway">
    <text evidence="1">Metabolic intermediate biosynthesis; chorismate biosynthesis; chorismate from D-erythrose 4-phosphate and phosphoenolpyruvate: step 4/7.</text>
</comment>
<protein>
    <submittedName>
        <fullName evidence="5">Shikimate dehydrogenase</fullName>
    </submittedName>
</protein>
<proteinExistence type="predicted"/>
<dbReference type="InterPro" id="IPR036291">
    <property type="entry name" value="NAD(P)-bd_dom_sf"/>
</dbReference>
<reference evidence="5" key="2">
    <citation type="journal article" date="2021" name="PeerJ">
        <title>Extensive microbial diversity within the chicken gut microbiome revealed by metagenomics and culture.</title>
        <authorList>
            <person name="Gilroy R."/>
            <person name="Ravi A."/>
            <person name="Getino M."/>
            <person name="Pursley I."/>
            <person name="Horton D.L."/>
            <person name="Alikhan N.F."/>
            <person name="Baker D."/>
            <person name="Gharbi K."/>
            <person name="Hall N."/>
            <person name="Watson M."/>
            <person name="Adriaenssens E.M."/>
            <person name="Foster-Nyarko E."/>
            <person name="Jarju S."/>
            <person name="Secka A."/>
            <person name="Antonio M."/>
            <person name="Oren A."/>
            <person name="Chaudhuri R.R."/>
            <person name="La Ragione R."/>
            <person name="Hildebrand F."/>
            <person name="Pallen M.J."/>
        </authorList>
    </citation>
    <scope>NUCLEOTIDE SEQUENCE</scope>
    <source>
        <strain evidence="5">ChiW25-3613</strain>
    </source>
</reference>
<dbReference type="InterPro" id="IPR046346">
    <property type="entry name" value="Aminoacid_DH-like_N_sf"/>
</dbReference>
<name>A0A9D1DBH6_9FIRM</name>
<feature type="domain" description="Alanine dehydrogenase/pyridine nucleotide transhydrogenase NAD(H)-binding" evidence="3">
    <location>
        <begin position="105"/>
        <end position="163"/>
    </location>
</feature>
<evidence type="ECO:0000256" key="1">
    <source>
        <dbReference type="ARBA" id="ARBA00004871"/>
    </source>
</evidence>
<organism evidence="5 6">
    <name type="scientific">Candidatus Coproplasma stercoripullorum</name>
    <dbReference type="NCBI Taxonomy" id="2840751"/>
    <lineage>
        <taxon>Bacteria</taxon>
        <taxon>Bacillati</taxon>
        <taxon>Bacillota</taxon>
        <taxon>Clostridia</taxon>
        <taxon>Eubacteriales</taxon>
        <taxon>Candidatus Coproplasma</taxon>
    </lineage>
</organism>
<dbReference type="PANTHER" id="PTHR21089:SF1">
    <property type="entry name" value="BIFUNCTIONAL 3-DEHYDROQUINATE DEHYDRATASE_SHIKIMATE DEHYDROGENASE, CHLOROPLASTIC"/>
    <property type="match status" value="1"/>
</dbReference>
<dbReference type="GO" id="GO:0019632">
    <property type="term" value="P:shikimate metabolic process"/>
    <property type="evidence" value="ECO:0007669"/>
    <property type="project" value="TreeGrafter"/>
</dbReference>
<accession>A0A9D1DBH6</accession>
<evidence type="ECO:0000256" key="2">
    <source>
        <dbReference type="ARBA" id="ARBA00023141"/>
    </source>
</evidence>
<evidence type="ECO:0000313" key="6">
    <source>
        <dbReference type="Proteomes" id="UP000824179"/>
    </source>
</evidence>
<dbReference type="GO" id="GO:0005829">
    <property type="term" value="C:cytosol"/>
    <property type="evidence" value="ECO:0007669"/>
    <property type="project" value="TreeGrafter"/>
</dbReference>
<dbReference type="EMBL" id="DVHB01000103">
    <property type="protein sequence ID" value="HIR39916.1"/>
    <property type="molecule type" value="Genomic_DNA"/>
</dbReference>
<dbReference type="Proteomes" id="UP000824179">
    <property type="component" value="Unassembled WGS sequence"/>
</dbReference>
<keyword evidence="2" id="KW-0028">Amino-acid biosynthesis</keyword>
<dbReference type="SUPFAM" id="SSF51735">
    <property type="entry name" value="NAD(P)-binding Rossmann-fold domains"/>
    <property type="match status" value="1"/>
</dbReference>
<dbReference type="SUPFAM" id="SSF53223">
    <property type="entry name" value="Aminoacid dehydrogenase-like, N-terminal domain"/>
    <property type="match status" value="1"/>
</dbReference>
<dbReference type="Pfam" id="PF01262">
    <property type="entry name" value="AlaDh_PNT_C"/>
    <property type="match status" value="1"/>
</dbReference>
<dbReference type="GO" id="GO:0050661">
    <property type="term" value="F:NADP binding"/>
    <property type="evidence" value="ECO:0007669"/>
    <property type="project" value="TreeGrafter"/>
</dbReference>
<dbReference type="InterPro" id="IPR022893">
    <property type="entry name" value="Shikimate_DH_fam"/>
</dbReference>
<dbReference type="InterPro" id="IPR007698">
    <property type="entry name" value="AlaDH/PNT_NAD(H)-bd"/>
</dbReference>
<sequence>MKKFKFAVIGKDVSQSSSPRMHTFIAKKLGAEIEYDNISVPPEEFSAGAGGFFEKYDGFNVTIPFKLDVIPFLSSLEGDAAAFGAVNTVISSTRKGYNTDGLGFMLMLKNSGVDVAGKSVLLLGAGGAGRSAAKKLKDGGALVTVFDKRERAAKDVAEEFGVSAVFGDAPEVKPYDIIINATGVGMHKTVGISPVGEELISLCNTAIDLIYVPPKSKFLEIAESLGKKILNGMSMLFYQAYFAECIYLGLEPHDGQAKALFEEYEQLI</sequence>
<dbReference type="Gene3D" id="3.40.50.10860">
    <property type="entry name" value="Leucine Dehydrogenase, chain A, domain 1"/>
    <property type="match status" value="1"/>
</dbReference>
<dbReference type="PANTHER" id="PTHR21089">
    <property type="entry name" value="SHIKIMATE DEHYDROGENASE"/>
    <property type="match status" value="1"/>
</dbReference>
<dbReference type="GO" id="GO:0009423">
    <property type="term" value="P:chorismate biosynthetic process"/>
    <property type="evidence" value="ECO:0007669"/>
    <property type="project" value="TreeGrafter"/>
</dbReference>
<dbReference type="AlphaFoldDB" id="A0A9D1DBH6"/>
<dbReference type="InterPro" id="IPR013708">
    <property type="entry name" value="Shikimate_DH-bd_N"/>
</dbReference>
<comment type="caution">
    <text evidence="5">The sequence shown here is derived from an EMBL/GenBank/DDBJ whole genome shotgun (WGS) entry which is preliminary data.</text>
</comment>
<keyword evidence="2" id="KW-0057">Aromatic amino acid biosynthesis</keyword>
<dbReference type="Pfam" id="PF08501">
    <property type="entry name" value="Shikimate_dh_N"/>
    <property type="match status" value="1"/>
</dbReference>
<reference evidence="5" key="1">
    <citation type="submission" date="2020-10" db="EMBL/GenBank/DDBJ databases">
        <authorList>
            <person name="Gilroy R."/>
        </authorList>
    </citation>
    <scope>NUCLEOTIDE SEQUENCE</scope>
    <source>
        <strain evidence="5">ChiW25-3613</strain>
    </source>
</reference>
<dbReference type="GO" id="GO:0004764">
    <property type="term" value="F:shikimate 3-dehydrogenase (NADP+) activity"/>
    <property type="evidence" value="ECO:0007669"/>
    <property type="project" value="InterPro"/>
</dbReference>
<evidence type="ECO:0000259" key="4">
    <source>
        <dbReference type="Pfam" id="PF08501"/>
    </source>
</evidence>
<dbReference type="GO" id="GO:0009073">
    <property type="term" value="P:aromatic amino acid family biosynthetic process"/>
    <property type="evidence" value="ECO:0007669"/>
    <property type="project" value="UniProtKB-KW"/>
</dbReference>
<evidence type="ECO:0000313" key="5">
    <source>
        <dbReference type="EMBL" id="HIR39916.1"/>
    </source>
</evidence>
<dbReference type="CDD" id="cd01065">
    <property type="entry name" value="NAD_bind_Shikimate_DH"/>
    <property type="match status" value="1"/>
</dbReference>
<dbReference type="Gene3D" id="3.40.50.720">
    <property type="entry name" value="NAD(P)-binding Rossmann-like Domain"/>
    <property type="match status" value="1"/>
</dbReference>
<feature type="domain" description="Shikimate dehydrogenase substrate binding N-terminal" evidence="4">
    <location>
        <begin position="8"/>
        <end position="89"/>
    </location>
</feature>
<gene>
    <name evidence="5" type="ORF">IAB90_05995</name>
</gene>